<dbReference type="VEuPathDB" id="VectorBase:CSON007259"/>
<gene>
    <name evidence="2" type="primary">CSON007259</name>
</gene>
<feature type="chain" id="PRO_5016442441" evidence="1">
    <location>
        <begin position="20"/>
        <end position="183"/>
    </location>
</feature>
<organism evidence="2">
    <name type="scientific">Culicoides sonorensis</name>
    <name type="common">Biting midge</name>
    <dbReference type="NCBI Taxonomy" id="179676"/>
    <lineage>
        <taxon>Eukaryota</taxon>
        <taxon>Metazoa</taxon>
        <taxon>Ecdysozoa</taxon>
        <taxon>Arthropoda</taxon>
        <taxon>Hexapoda</taxon>
        <taxon>Insecta</taxon>
        <taxon>Pterygota</taxon>
        <taxon>Neoptera</taxon>
        <taxon>Endopterygota</taxon>
        <taxon>Diptera</taxon>
        <taxon>Nematocera</taxon>
        <taxon>Chironomoidea</taxon>
        <taxon>Ceratopogonidae</taxon>
        <taxon>Ceratopogoninae</taxon>
        <taxon>Culicoides</taxon>
        <taxon>Monoculicoides</taxon>
    </lineage>
</organism>
<keyword evidence="1" id="KW-0732">Signal</keyword>
<protein>
    <submittedName>
        <fullName evidence="2">CSON007259 protein</fullName>
    </submittedName>
</protein>
<dbReference type="AlphaFoldDB" id="A0A336N626"/>
<evidence type="ECO:0000313" key="2">
    <source>
        <dbReference type="EMBL" id="SSX34018.1"/>
    </source>
</evidence>
<dbReference type="EMBL" id="UFQT01002760">
    <property type="protein sequence ID" value="SSX34018.1"/>
    <property type="molecule type" value="Genomic_DNA"/>
</dbReference>
<accession>A0A336N626</accession>
<sequence>MRKVFVLLVIFISVQSITAKLGFMDSLNVYERLFDTLATTIPVAPNVPGKDCKLKNELFVFKKDDFTDLPPENKRPIPMYFEDLDREEVCNRMVKTLEQNQKAAFLLNTNLYNRLTNRLGINEDHTFGVRLYECNRRATSNIIAFYGHQGFIKTDWCWSVAGQECSSLGYKDIKSLTCGSLWK</sequence>
<proteinExistence type="predicted"/>
<name>A0A336N626_CULSO</name>
<evidence type="ECO:0000256" key="1">
    <source>
        <dbReference type="SAM" id="SignalP"/>
    </source>
</evidence>
<reference evidence="2" key="1">
    <citation type="submission" date="2018-07" db="EMBL/GenBank/DDBJ databases">
        <authorList>
            <person name="Quirk P.G."/>
            <person name="Krulwich T.A."/>
        </authorList>
    </citation>
    <scope>NUCLEOTIDE SEQUENCE</scope>
</reference>
<feature type="signal peptide" evidence="1">
    <location>
        <begin position="1"/>
        <end position="19"/>
    </location>
</feature>